<evidence type="ECO:0000256" key="1">
    <source>
        <dbReference type="SAM" id="Phobius"/>
    </source>
</evidence>
<keyword evidence="1" id="KW-0472">Membrane</keyword>
<proteinExistence type="predicted"/>
<evidence type="ECO:0000313" key="2">
    <source>
        <dbReference type="EMBL" id="SVC34189.1"/>
    </source>
</evidence>
<feature type="transmembrane region" description="Helical" evidence="1">
    <location>
        <begin position="36"/>
        <end position="61"/>
    </location>
</feature>
<name>A0A382LC11_9ZZZZ</name>
<protein>
    <submittedName>
        <fullName evidence="2">Uncharacterized protein</fullName>
    </submittedName>
</protein>
<reference evidence="2" key="1">
    <citation type="submission" date="2018-05" db="EMBL/GenBank/DDBJ databases">
        <authorList>
            <person name="Lanie J.A."/>
            <person name="Ng W.-L."/>
            <person name="Kazmierczak K.M."/>
            <person name="Andrzejewski T.M."/>
            <person name="Davidsen T.M."/>
            <person name="Wayne K.J."/>
            <person name="Tettelin H."/>
            <person name="Glass J.I."/>
            <person name="Rusch D."/>
            <person name="Podicherti R."/>
            <person name="Tsui H.-C.T."/>
            <person name="Winkler M.E."/>
        </authorList>
    </citation>
    <scope>NUCLEOTIDE SEQUENCE</scope>
</reference>
<dbReference type="AlphaFoldDB" id="A0A382LC11"/>
<dbReference type="EMBL" id="UINC01086072">
    <property type="protein sequence ID" value="SVC34189.1"/>
    <property type="molecule type" value="Genomic_DNA"/>
</dbReference>
<keyword evidence="1" id="KW-0812">Transmembrane</keyword>
<accession>A0A382LC11</accession>
<organism evidence="2">
    <name type="scientific">marine metagenome</name>
    <dbReference type="NCBI Taxonomy" id="408172"/>
    <lineage>
        <taxon>unclassified sequences</taxon>
        <taxon>metagenomes</taxon>
        <taxon>ecological metagenomes</taxon>
    </lineage>
</organism>
<keyword evidence="1" id="KW-1133">Transmembrane helix</keyword>
<sequence length="95" mass="10326">MAFLALVFFAVDFLALPALATFLREAGFEEDFRVAVFFMAFLALVFFAVDFLALPALATFLREAIVSADALTDALGDVPLTRLDVCPATIPPPRI</sequence>
<gene>
    <name evidence="2" type="ORF">METZ01_LOCUS287043</name>
</gene>